<dbReference type="PROSITE" id="PS50070">
    <property type="entry name" value="KRINGLE_2"/>
    <property type="match status" value="1"/>
</dbReference>
<keyword evidence="3 8" id="KW-0812">Transmembrane</keyword>
<dbReference type="InterPro" id="IPR017981">
    <property type="entry name" value="GPCR_2-like_7TM"/>
</dbReference>
<dbReference type="Pfam" id="PF01825">
    <property type="entry name" value="GPS"/>
    <property type="match status" value="1"/>
</dbReference>
<dbReference type="GO" id="GO:0005886">
    <property type="term" value="C:plasma membrane"/>
    <property type="evidence" value="ECO:0007669"/>
    <property type="project" value="TreeGrafter"/>
</dbReference>
<evidence type="ECO:0000256" key="6">
    <source>
        <dbReference type="ARBA" id="ARBA00023157"/>
    </source>
</evidence>
<keyword evidence="2 7" id="KW-0420">Kringle</keyword>
<gene>
    <name evidence="13" type="primary">LOC100183204</name>
</gene>
<feature type="transmembrane region" description="Helical" evidence="8">
    <location>
        <begin position="880"/>
        <end position="903"/>
    </location>
</feature>
<keyword evidence="5 8" id="KW-0472">Membrane</keyword>
<dbReference type="InterPro" id="IPR000832">
    <property type="entry name" value="GPCR_2_secretin-like"/>
</dbReference>
<dbReference type="Gene3D" id="2.60.220.50">
    <property type="match status" value="1"/>
</dbReference>
<dbReference type="PROSITE" id="PS50261">
    <property type="entry name" value="G_PROTEIN_RECEP_F2_4"/>
    <property type="match status" value="1"/>
</dbReference>
<dbReference type="SUPFAM" id="SSF81321">
    <property type="entry name" value="Family A G protein-coupled receptor-like"/>
    <property type="match status" value="1"/>
</dbReference>
<feature type="transmembrane region" description="Helical" evidence="8">
    <location>
        <begin position="1142"/>
        <end position="1163"/>
    </location>
</feature>
<evidence type="ECO:0000256" key="9">
    <source>
        <dbReference type="SAM" id="SignalP"/>
    </source>
</evidence>
<evidence type="ECO:0000256" key="4">
    <source>
        <dbReference type="ARBA" id="ARBA00022989"/>
    </source>
</evidence>
<sequence>MLLLAYGVLFLLFKCGSMQYTIQDKNADLEKCGETTCCYISLEKQPPPKVDDVSCYNGRGHSYTGKVNVTEHDRPCINWLKTPAADLPSRSKRRYDVGDHNYCRNPEPTENKGPWCYVSAQNYGYCDVLSCRSYPDVDYAEVISPPDCPSINQIIRFDVTFRFQNLTFYLTSQQESGAKSRQYMVYKFVDDTFTACSAPFVETLTSVWNLCLRDHDIITFATTSPQNQLYLYLQYPNIMLQLEKNAKTWQRVPPNVYADCVDPVRKGASHGPGKEVVIRSVFDFERVHVVFLEVKGQQYECQWNGGRLLLTSSQNAQFLACSGAPTSAHFIDRSNKSFAIPYYDPFGKNSFTTLGAFPVTNRSYVDNLNGLNRKPGLAAPILGYELFRNGTLAKLFPVKLFKKFDGKRIQNVCSSSGPRSRLFRVYFGEDFRTIVNWINVDVAKKRKVRLWIHLNNVFTKRHDFCKNYSGKCCQQYLKDFRLDRQAARGQTTTVGNEWTLCSLSFVLRTTEDTACPKLLCFHSNYIRTKSFALCEIDMGSKTQPTQFVSLYDMLGVEKDEAIKYIDADDASQKLSEIADSLRYPVAQNSLDLGSLVGSVEALQPVNYSQLSKSGTKKLIQDFVSIMDNLADADRADEWMEIQSSKTINATQRGKNVSNSNQNPHSLLFITENVLKQVIVSGGSDILESEPSFTVSSANVVSSIEKQYFHAELNVSNNNETQDKSLVVESSSANSSIPAYFITSTFPNIIHLISKAEGEDKNMQSNTSQHSNTNQLFIPNSPVLSVTVMQNGKKMLSSVKFKVPFNTSDIPNPILRGEKYYFTCSYLADTQQWDSHGCFVKNVDVENNQVTCSCNHTTNFAILLQVIPPQVGASDMAILSLISYIGESLSVFCLIITLVVFAAFRQSLKSERMVAHFHLVISLIIFHVVQLFSFKAENSKDVTPTPCIIVAFLTHFSLLAMFMWMLCEGITLHLCVIDVFNAMTKFKVVRYFIGWGVPLVVSTVTAAYGLSQKPYPTCYLKGIGEQSCDGDIKSENSLMDAQPGLQLIEWCWLSTENYLIWSLVLPAITVLTLNTVVLARVSFIIVRSSQATNKMYTPSTGKKESNLDHVRKSLKGAIILMPILGISWTFGLLPQSLSHISMLYLFTLMNATQGIFILLFHCILNGEVRSVVIRFFRKSNIIQHQNWSSNSNYRNPSVDLRQITTSKDSDDKSQLVNAACVQRSSSTNTSSTYFGGTSIIGNEISFTSSPEEHAFISTIEYPTQTGIDNISNHQLDSFRTSDMLLSDDDLETNFDDVASQKFTT</sequence>
<feature type="signal peptide" evidence="9">
    <location>
        <begin position="1"/>
        <end position="18"/>
    </location>
</feature>
<dbReference type="GO" id="GO:0007166">
    <property type="term" value="P:cell surface receptor signaling pathway"/>
    <property type="evidence" value="ECO:0007669"/>
    <property type="project" value="InterPro"/>
</dbReference>
<evidence type="ECO:0000256" key="1">
    <source>
        <dbReference type="ARBA" id="ARBA00004141"/>
    </source>
</evidence>
<keyword evidence="4 8" id="KW-1133">Transmembrane helix</keyword>
<dbReference type="GO" id="GO:0004930">
    <property type="term" value="F:G protein-coupled receptor activity"/>
    <property type="evidence" value="ECO:0007669"/>
    <property type="project" value="InterPro"/>
</dbReference>
<feature type="domain" description="Kringle" evidence="10">
    <location>
        <begin position="54"/>
        <end position="131"/>
    </location>
</feature>
<evidence type="ECO:0000256" key="3">
    <source>
        <dbReference type="ARBA" id="ARBA00022692"/>
    </source>
</evidence>
<evidence type="ECO:0000256" key="2">
    <source>
        <dbReference type="ARBA" id="ARBA00022572"/>
    </source>
</evidence>
<comment type="subcellular location">
    <subcellularLocation>
        <location evidence="1">Membrane</location>
        <topology evidence="1">Multi-pass membrane protein</topology>
    </subcellularLocation>
</comment>
<feature type="chain" id="PRO_5026289963" evidence="9">
    <location>
        <begin position="19"/>
        <end position="1303"/>
    </location>
</feature>
<evidence type="ECO:0000256" key="5">
    <source>
        <dbReference type="ARBA" id="ARBA00023136"/>
    </source>
</evidence>
<keyword evidence="6 7" id="KW-1015">Disulfide bond</keyword>
<feature type="transmembrane region" description="Helical" evidence="8">
    <location>
        <begin position="1057"/>
        <end position="1085"/>
    </location>
</feature>
<organism evidence="13">
    <name type="scientific">Phallusia mammillata</name>
    <dbReference type="NCBI Taxonomy" id="59560"/>
    <lineage>
        <taxon>Eukaryota</taxon>
        <taxon>Metazoa</taxon>
        <taxon>Chordata</taxon>
        <taxon>Tunicata</taxon>
        <taxon>Ascidiacea</taxon>
        <taxon>Phlebobranchia</taxon>
        <taxon>Ascidiidae</taxon>
        <taxon>Phallusia</taxon>
    </lineage>
</organism>
<dbReference type="InterPro" id="IPR000203">
    <property type="entry name" value="GPS"/>
</dbReference>
<dbReference type="Pfam" id="PF00051">
    <property type="entry name" value="Kringle"/>
    <property type="match status" value="1"/>
</dbReference>
<dbReference type="EMBL" id="LR786917">
    <property type="protein sequence ID" value="CAB3262779.1"/>
    <property type="molecule type" value="mRNA"/>
</dbReference>
<feature type="transmembrane region" description="Helical" evidence="8">
    <location>
        <begin position="1116"/>
        <end position="1136"/>
    </location>
</feature>
<reference evidence="13" key="1">
    <citation type="submission" date="2020-04" db="EMBL/GenBank/DDBJ databases">
        <authorList>
            <person name="Neveu A P."/>
        </authorList>
    </citation>
    <scope>NUCLEOTIDE SEQUENCE</scope>
    <source>
        <tissue evidence="13">Whole embryo</tissue>
    </source>
</reference>
<dbReference type="CDD" id="cd00108">
    <property type="entry name" value="KR"/>
    <property type="match status" value="1"/>
</dbReference>
<dbReference type="PROSITE" id="PS50221">
    <property type="entry name" value="GAIN_B"/>
    <property type="match status" value="1"/>
</dbReference>
<dbReference type="InterPro" id="IPR000001">
    <property type="entry name" value="Kringle"/>
</dbReference>
<dbReference type="SMART" id="SM00303">
    <property type="entry name" value="GPS"/>
    <property type="match status" value="1"/>
</dbReference>
<name>A0A6F9DI07_9ASCI</name>
<feature type="domain" description="G-protein coupled receptors family 2 profile 2" evidence="12">
    <location>
        <begin position="878"/>
        <end position="1164"/>
    </location>
</feature>
<dbReference type="Gene3D" id="1.20.1070.10">
    <property type="entry name" value="Rhodopsin 7-helix transmembrane proteins"/>
    <property type="match status" value="1"/>
</dbReference>
<feature type="transmembrane region" description="Helical" evidence="8">
    <location>
        <begin position="915"/>
        <end position="935"/>
    </location>
</feature>
<evidence type="ECO:0000256" key="8">
    <source>
        <dbReference type="SAM" id="Phobius"/>
    </source>
</evidence>
<evidence type="ECO:0000259" key="12">
    <source>
        <dbReference type="PROSITE" id="PS50261"/>
    </source>
</evidence>
<feature type="disulfide bond" evidence="7">
    <location>
        <begin position="103"/>
        <end position="126"/>
    </location>
</feature>
<proteinExistence type="evidence at transcript level"/>
<dbReference type="SMART" id="SM00130">
    <property type="entry name" value="KR"/>
    <property type="match status" value="1"/>
</dbReference>
<dbReference type="Gene3D" id="2.40.20.10">
    <property type="entry name" value="Plasminogen Kringle 4"/>
    <property type="match status" value="1"/>
</dbReference>
<accession>A0A6F9DI07</accession>
<evidence type="ECO:0000256" key="7">
    <source>
        <dbReference type="PROSITE-ProRule" id="PRU00121"/>
    </source>
</evidence>
<evidence type="ECO:0000313" key="13">
    <source>
        <dbReference type="EMBL" id="CAB3262779.1"/>
    </source>
</evidence>
<feature type="transmembrane region" description="Helical" evidence="8">
    <location>
        <begin position="987"/>
        <end position="1009"/>
    </location>
</feature>
<dbReference type="InterPro" id="IPR013806">
    <property type="entry name" value="Kringle-like"/>
</dbReference>
<feature type="transmembrane region" description="Helical" evidence="8">
    <location>
        <begin position="947"/>
        <end position="966"/>
    </location>
</feature>
<dbReference type="PANTHER" id="PTHR12011:SF347">
    <property type="entry name" value="FI21270P1-RELATED"/>
    <property type="match status" value="1"/>
</dbReference>
<dbReference type="SUPFAM" id="SSF57440">
    <property type="entry name" value="Kringle-like"/>
    <property type="match status" value="1"/>
</dbReference>
<dbReference type="CDD" id="cd15040">
    <property type="entry name" value="7tmB2_Adhesion"/>
    <property type="match status" value="1"/>
</dbReference>
<evidence type="ECO:0000259" key="10">
    <source>
        <dbReference type="PROSITE" id="PS50070"/>
    </source>
</evidence>
<dbReference type="InterPro" id="IPR038178">
    <property type="entry name" value="Kringle_sf"/>
</dbReference>
<dbReference type="Pfam" id="PF00002">
    <property type="entry name" value="7tm_2"/>
    <property type="match status" value="1"/>
</dbReference>
<feature type="domain" description="GAIN-B" evidence="11">
    <location>
        <begin position="690"/>
        <end position="869"/>
    </location>
</feature>
<dbReference type="PANTHER" id="PTHR12011">
    <property type="entry name" value="ADHESION G-PROTEIN COUPLED RECEPTOR"/>
    <property type="match status" value="1"/>
</dbReference>
<dbReference type="PRINTS" id="PR00249">
    <property type="entry name" value="GPCRSECRETIN"/>
</dbReference>
<evidence type="ECO:0000259" key="11">
    <source>
        <dbReference type="PROSITE" id="PS50221"/>
    </source>
</evidence>
<keyword evidence="9" id="KW-0732">Signal</keyword>
<dbReference type="InterPro" id="IPR057244">
    <property type="entry name" value="GAIN_B"/>
</dbReference>
<comment type="caution">
    <text evidence="7">Lacks conserved residue(s) required for the propagation of feature annotation.</text>
</comment>
<dbReference type="InterPro" id="IPR046338">
    <property type="entry name" value="GAIN_dom_sf"/>
</dbReference>
<protein>
    <submittedName>
        <fullName evidence="13">Uncharacterized protein LOC100183204</fullName>
    </submittedName>
</protein>